<dbReference type="RefSeq" id="WP_090705814.1">
    <property type="nucleotide sequence ID" value="NZ_FNHH01000022.1"/>
</dbReference>
<dbReference type="AlphaFoldDB" id="A0A1G9VTX7"/>
<protein>
    <submittedName>
        <fullName evidence="3">Outer membrane efflux protein</fullName>
    </submittedName>
</protein>
<keyword evidence="4" id="KW-1185">Reference proteome</keyword>
<dbReference type="STRING" id="990371.SAMN05421813_12246"/>
<sequence length="225" mass="25876">MFRKYILLTSLLLLIQSGTTKAQESMMTDISYVFLEKLIATAKENYPRMNSFEGRIKVAKTTVGQEQLSWLDAFSFSYVYNPNNTIDLAEPRFFNGYQVAFNLNLSSFFQKPGNVKQAKESVKLAQYDLDEYHLTLETEVKRRYFSYVQALANLRLQTKASSDALNISREIKTRYEKSETTFEQYTMSQMSYSGALQSKIAAESNFLIAKASLEELLTKKVEEVL</sequence>
<proteinExistence type="inferred from homology"/>
<dbReference type="Proteomes" id="UP000199226">
    <property type="component" value="Unassembled WGS sequence"/>
</dbReference>
<name>A0A1G9VTX7_9SPHI</name>
<evidence type="ECO:0000256" key="1">
    <source>
        <dbReference type="ARBA" id="ARBA00007613"/>
    </source>
</evidence>
<dbReference type="SUPFAM" id="SSF56954">
    <property type="entry name" value="Outer membrane efflux proteins (OEP)"/>
    <property type="match status" value="1"/>
</dbReference>
<evidence type="ECO:0000256" key="2">
    <source>
        <dbReference type="SAM" id="SignalP"/>
    </source>
</evidence>
<dbReference type="EMBL" id="FNHH01000022">
    <property type="protein sequence ID" value="SDM75640.1"/>
    <property type="molecule type" value="Genomic_DNA"/>
</dbReference>
<feature type="signal peptide" evidence="2">
    <location>
        <begin position="1"/>
        <end position="22"/>
    </location>
</feature>
<reference evidence="4" key="1">
    <citation type="submission" date="2016-10" db="EMBL/GenBank/DDBJ databases">
        <authorList>
            <person name="Varghese N."/>
            <person name="Submissions S."/>
        </authorList>
    </citation>
    <scope>NUCLEOTIDE SEQUENCE [LARGE SCALE GENOMIC DNA]</scope>
    <source>
        <strain evidence="4">DSM 24536</strain>
    </source>
</reference>
<dbReference type="OrthoDB" id="793488at2"/>
<evidence type="ECO:0000313" key="3">
    <source>
        <dbReference type="EMBL" id="SDM75640.1"/>
    </source>
</evidence>
<gene>
    <name evidence="3" type="ORF">SAMN05421813_12246</name>
</gene>
<evidence type="ECO:0000313" key="4">
    <source>
        <dbReference type="Proteomes" id="UP000199226"/>
    </source>
</evidence>
<accession>A0A1G9VTX7</accession>
<comment type="similarity">
    <text evidence="1">Belongs to the outer membrane factor (OMF) (TC 1.B.17) family.</text>
</comment>
<dbReference type="Pfam" id="PF02321">
    <property type="entry name" value="OEP"/>
    <property type="match status" value="1"/>
</dbReference>
<dbReference type="Gene3D" id="1.20.1600.10">
    <property type="entry name" value="Outer membrane efflux proteins (OEP)"/>
    <property type="match status" value="1"/>
</dbReference>
<dbReference type="InterPro" id="IPR003423">
    <property type="entry name" value="OMP_efflux"/>
</dbReference>
<organism evidence="3 4">
    <name type="scientific">Daejeonella rubra</name>
    <dbReference type="NCBI Taxonomy" id="990371"/>
    <lineage>
        <taxon>Bacteria</taxon>
        <taxon>Pseudomonadati</taxon>
        <taxon>Bacteroidota</taxon>
        <taxon>Sphingobacteriia</taxon>
        <taxon>Sphingobacteriales</taxon>
        <taxon>Sphingobacteriaceae</taxon>
        <taxon>Daejeonella</taxon>
    </lineage>
</organism>
<keyword evidence="2" id="KW-0732">Signal</keyword>
<feature type="chain" id="PRO_5011484328" evidence="2">
    <location>
        <begin position="23"/>
        <end position="225"/>
    </location>
</feature>
<dbReference type="GO" id="GO:0015562">
    <property type="term" value="F:efflux transmembrane transporter activity"/>
    <property type="evidence" value="ECO:0007669"/>
    <property type="project" value="InterPro"/>
</dbReference>